<evidence type="ECO:0000313" key="2">
    <source>
        <dbReference type="Proteomes" id="UP000054538"/>
    </source>
</evidence>
<dbReference type="AlphaFoldDB" id="A0A0D0DDY7"/>
<name>A0A0D0DDY7_9AGAM</name>
<keyword evidence="2" id="KW-1185">Reference proteome</keyword>
<accession>A0A0D0DDY7</accession>
<gene>
    <name evidence="1" type="ORF">PAXRUDRAFT_172109</name>
</gene>
<evidence type="ECO:0000313" key="1">
    <source>
        <dbReference type="EMBL" id="KIK75665.1"/>
    </source>
</evidence>
<organism evidence="1 2">
    <name type="scientific">Paxillus rubicundulus Ve08.2h10</name>
    <dbReference type="NCBI Taxonomy" id="930991"/>
    <lineage>
        <taxon>Eukaryota</taxon>
        <taxon>Fungi</taxon>
        <taxon>Dikarya</taxon>
        <taxon>Basidiomycota</taxon>
        <taxon>Agaricomycotina</taxon>
        <taxon>Agaricomycetes</taxon>
        <taxon>Agaricomycetidae</taxon>
        <taxon>Boletales</taxon>
        <taxon>Paxilineae</taxon>
        <taxon>Paxillaceae</taxon>
        <taxon>Paxillus</taxon>
    </lineage>
</organism>
<reference evidence="2" key="2">
    <citation type="submission" date="2015-01" db="EMBL/GenBank/DDBJ databases">
        <title>Evolutionary Origins and Diversification of the Mycorrhizal Mutualists.</title>
        <authorList>
            <consortium name="DOE Joint Genome Institute"/>
            <consortium name="Mycorrhizal Genomics Consortium"/>
            <person name="Kohler A."/>
            <person name="Kuo A."/>
            <person name="Nagy L.G."/>
            <person name="Floudas D."/>
            <person name="Copeland A."/>
            <person name="Barry K.W."/>
            <person name="Cichocki N."/>
            <person name="Veneault-Fourrey C."/>
            <person name="LaButti K."/>
            <person name="Lindquist E.A."/>
            <person name="Lipzen A."/>
            <person name="Lundell T."/>
            <person name="Morin E."/>
            <person name="Murat C."/>
            <person name="Riley R."/>
            <person name="Ohm R."/>
            <person name="Sun H."/>
            <person name="Tunlid A."/>
            <person name="Henrissat B."/>
            <person name="Grigoriev I.V."/>
            <person name="Hibbett D.S."/>
            <person name="Martin F."/>
        </authorList>
    </citation>
    <scope>NUCLEOTIDE SEQUENCE [LARGE SCALE GENOMIC DNA]</scope>
    <source>
        <strain evidence="2">Ve08.2h10</strain>
    </source>
</reference>
<sequence>FRVINCFQWPQLYCVKYEYAICIPQQDTYPWPNPLHWAWYTPTADDFQPLHDASVVGTLKEEKAEGLKSLYKIAHTRVKKWQSNCGNKKDIVMKLVYGLRHDIMILGHHPLT</sequence>
<dbReference type="InParanoid" id="A0A0D0DDY7"/>
<feature type="non-terminal residue" evidence="1">
    <location>
        <position position="1"/>
    </location>
</feature>
<protein>
    <submittedName>
        <fullName evidence="1">Uncharacterized protein</fullName>
    </submittedName>
</protein>
<dbReference type="HOGENOM" id="CLU_125776_0_0_1"/>
<proteinExistence type="predicted"/>
<reference evidence="1 2" key="1">
    <citation type="submission" date="2014-04" db="EMBL/GenBank/DDBJ databases">
        <authorList>
            <consortium name="DOE Joint Genome Institute"/>
            <person name="Kuo A."/>
            <person name="Kohler A."/>
            <person name="Jargeat P."/>
            <person name="Nagy L.G."/>
            <person name="Floudas D."/>
            <person name="Copeland A."/>
            <person name="Barry K.W."/>
            <person name="Cichocki N."/>
            <person name="Veneault-Fourrey C."/>
            <person name="LaButti K."/>
            <person name="Lindquist E.A."/>
            <person name="Lipzen A."/>
            <person name="Lundell T."/>
            <person name="Morin E."/>
            <person name="Murat C."/>
            <person name="Sun H."/>
            <person name="Tunlid A."/>
            <person name="Henrissat B."/>
            <person name="Grigoriev I.V."/>
            <person name="Hibbett D.S."/>
            <person name="Martin F."/>
            <person name="Nordberg H.P."/>
            <person name="Cantor M.N."/>
            <person name="Hua S.X."/>
        </authorList>
    </citation>
    <scope>NUCLEOTIDE SEQUENCE [LARGE SCALE GENOMIC DNA]</scope>
    <source>
        <strain evidence="1 2">Ve08.2h10</strain>
    </source>
</reference>
<dbReference type="EMBL" id="KN827948">
    <property type="protein sequence ID" value="KIK75665.1"/>
    <property type="molecule type" value="Genomic_DNA"/>
</dbReference>
<dbReference type="Proteomes" id="UP000054538">
    <property type="component" value="Unassembled WGS sequence"/>
</dbReference>
<dbReference type="OrthoDB" id="2804090at2759"/>